<dbReference type="Pfam" id="PF01008">
    <property type="entry name" value="IF-2B"/>
    <property type="match status" value="1"/>
</dbReference>
<dbReference type="PANTHER" id="PTHR45859">
    <property type="entry name" value="TRANSLATION INITIATION FACTOR EIF-2B SUBUNIT BETA"/>
    <property type="match status" value="1"/>
</dbReference>
<comment type="subunit">
    <text evidence="8">Component of the translation initiation factor 2B (eIF2B) complex which is a heterodecamer of two sets of five different subunits: alpha, beta, gamma, delta and epsilon. Subunits alpha, beta and delta comprise a regulatory subcomplex and subunits epsilon and gamma comprise a catalytic subcomplex. Within the complex, the hexameric regulatory complex resides at the center, with the two heterodimeric catalytic subcomplexes bound on opposite sides.</text>
</comment>
<dbReference type="AlphaFoldDB" id="A0AAV0BV58"/>
<proteinExistence type="inferred from homology"/>
<comment type="subcellular location">
    <subcellularLocation>
        <location evidence="1">Cytoplasm</location>
        <location evidence="1">Cytosol</location>
    </subcellularLocation>
</comment>
<dbReference type="InterPro" id="IPR042529">
    <property type="entry name" value="IF_2B-like_C"/>
</dbReference>
<dbReference type="GO" id="GO:0005851">
    <property type="term" value="C:eukaryotic translation initiation factor 2B complex"/>
    <property type="evidence" value="ECO:0007669"/>
    <property type="project" value="TreeGrafter"/>
</dbReference>
<dbReference type="Proteomes" id="UP001153365">
    <property type="component" value="Unassembled WGS sequence"/>
</dbReference>
<evidence type="ECO:0000256" key="3">
    <source>
        <dbReference type="ARBA" id="ARBA00022490"/>
    </source>
</evidence>
<comment type="caution">
    <text evidence="10">The sequence shown here is derived from an EMBL/GenBank/DDBJ whole genome shotgun (WGS) entry which is preliminary data.</text>
</comment>
<organism evidence="10 11">
    <name type="scientific">Phakopsora pachyrhizi</name>
    <name type="common">Asian soybean rust disease fungus</name>
    <dbReference type="NCBI Taxonomy" id="170000"/>
    <lineage>
        <taxon>Eukaryota</taxon>
        <taxon>Fungi</taxon>
        <taxon>Dikarya</taxon>
        <taxon>Basidiomycota</taxon>
        <taxon>Pucciniomycotina</taxon>
        <taxon>Pucciniomycetes</taxon>
        <taxon>Pucciniales</taxon>
        <taxon>Phakopsoraceae</taxon>
        <taxon>Phakopsora</taxon>
    </lineage>
</organism>
<dbReference type="PANTHER" id="PTHR45859:SF1">
    <property type="entry name" value="TRANSLATION INITIATION FACTOR EIF-2B SUBUNIT BETA"/>
    <property type="match status" value="1"/>
</dbReference>
<keyword evidence="5" id="KW-0648">Protein biosynthesis</keyword>
<evidence type="ECO:0000313" key="10">
    <source>
        <dbReference type="EMBL" id="CAH7690142.1"/>
    </source>
</evidence>
<evidence type="ECO:0000256" key="7">
    <source>
        <dbReference type="ARBA" id="ARBA00044228"/>
    </source>
</evidence>
<dbReference type="EMBL" id="CALTRL010006205">
    <property type="protein sequence ID" value="CAH7690142.1"/>
    <property type="molecule type" value="Genomic_DNA"/>
</dbReference>
<evidence type="ECO:0000313" key="11">
    <source>
        <dbReference type="Proteomes" id="UP001153365"/>
    </source>
</evidence>
<keyword evidence="11" id="KW-1185">Reference proteome</keyword>
<name>A0AAV0BV58_PHAPC</name>
<protein>
    <recommendedName>
        <fullName evidence="6">Translation initiation factor eIF2B subunit beta</fullName>
    </recommendedName>
    <alternativeName>
        <fullName evidence="7">eIF2B GDP-GTP exchange factor subunit beta</fullName>
    </alternativeName>
</protein>
<dbReference type="SUPFAM" id="SSF100950">
    <property type="entry name" value="NagB/RpiA/CoA transferase-like"/>
    <property type="match status" value="1"/>
</dbReference>
<gene>
    <name evidence="10" type="ORF">PPACK8108_LOCUS25392</name>
</gene>
<evidence type="ECO:0000256" key="6">
    <source>
        <dbReference type="ARBA" id="ARBA00044122"/>
    </source>
</evidence>
<sequence>MLTNNFNFSDDISKPFVLKRIESVCLKLQHRQIVGSHSTALETIKLLREIIANAKFSSFDQLSSHLTEVGKLLFQVAPKEYAIENMVKRVNILLKEEYASALDSHLDSRINERTDEPRLNRFLTSSSSHSSTPGSNMMIEESILKLLGQTLIDPKPKEDKDHNESDRLNHERDFSSKSFNLKPIFIEAVQELYDELELVREGVAAQAAEHIHSGEVIMTCDNSRTVKSFLRSAAKSKRTFTVMVSETSPTFSGIDLARSLNNSNPPISTLVVSDSSTFGLMSRCTKLIIGCHIVFADGSILARSGSLGLALAAKAHLVPVVVVCGMYKFSDVYPRAGQDWSMMDMKNPDEVLLTSEIESDGIEDGKIEVLNPYYDRVPADLINLFITNLGGHPSSFVYRLLKDLYGSA</sequence>
<reference evidence="10" key="1">
    <citation type="submission" date="2022-06" db="EMBL/GenBank/DDBJ databases">
        <authorList>
            <consortium name="SYNGENTA / RWTH Aachen University"/>
        </authorList>
    </citation>
    <scope>NUCLEOTIDE SEQUENCE</scope>
</reference>
<evidence type="ECO:0000256" key="5">
    <source>
        <dbReference type="ARBA" id="ARBA00022917"/>
    </source>
</evidence>
<dbReference type="InterPro" id="IPR000649">
    <property type="entry name" value="IF-2B-related"/>
</dbReference>
<dbReference type="InterPro" id="IPR037171">
    <property type="entry name" value="NagB/RpiA_transferase-like"/>
</dbReference>
<evidence type="ECO:0000256" key="8">
    <source>
        <dbReference type="ARBA" id="ARBA00046432"/>
    </source>
</evidence>
<evidence type="ECO:0000256" key="4">
    <source>
        <dbReference type="ARBA" id="ARBA00022540"/>
    </source>
</evidence>
<keyword evidence="4" id="KW-0396">Initiation factor</keyword>
<dbReference type="Gene3D" id="3.40.50.10470">
    <property type="entry name" value="Translation initiation factor eif-2b, domain 2"/>
    <property type="match status" value="1"/>
</dbReference>
<dbReference type="GO" id="GO:0005085">
    <property type="term" value="F:guanyl-nucleotide exchange factor activity"/>
    <property type="evidence" value="ECO:0007669"/>
    <property type="project" value="TreeGrafter"/>
</dbReference>
<evidence type="ECO:0000256" key="2">
    <source>
        <dbReference type="ARBA" id="ARBA00007251"/>
    </source>
</evidence>
<comment type="similarity">
    <text evidence="2 9">Belongs to the eIF-2B alpha/beta/delta subunits family.</text>
</comment>
<evidence type="ECO:0000256" key="9">
    <source>
        <dbReference type="RuleBase" id="RU003814"/>
    </source>
</evidence>
<dbReference type="GO" id="GO:0005829">
    <property type="term" value="C:cytosol"/>
    <property type="evidence" value="ECO:0007669"/>
    <property type="project" value="UniProtKB-SubCell"/>
</dbReference>
<dbReference type="InterPro" id="IPR051855">
    <property type="entry name" value="eIF2B_beta_subunit"/>
</dbReference>
<accession>A0AAV0BV58</accession>
<evidence type="ECO:0000256" key="1">
    <source>
        <dbReference type="ARBA" id="ARBA00004514"/>
    </source>
</evidence>
<dbReference type="GO" id="GO:0003743">
    <property type="term" value="F:translation initiation factor activity"/>
    <property type="evidence" value="ECO:0007669"/>
    <property type="project" value="UniProtKB-KW"/>
</dbReference>
<keyword evidence="3" id="KW-0963">Cytoplasm</keyword>